<comment type="caution">
    <text evidence="1">The sequence shown here is derived from an EMBL/GenBank/DDBJ whole genome shotgun (WGS) entry which is preliminary data.</text>
</comment>
<reference evidence="1 2" key="1">
    <citation type="submission" date="2018-10" db="EMBL/GenBank/DDBJ databases">
        <title>A high-quality apple genome assembly.</title>
        <authorList>
            <person name="Hu J."/>
        </authorList>
    </citation>
    <scope>NUCLEOTIDE SEQUENCE [LARGE SCALE GENOMIC DNA]</scope>
    <source>
        <strain evidence="2">cv. HFTH1</strain>
        <tissue evidence="1">Young leaf</tissue>
    </source>
</reference>
<keyword evidence="2" id="KW-1185">Reference proteome</keyword>
<evidence type="ECO:0000313" key="2">
    <source>
        <dbReference type="Proteomes" id="UP000290289"/>
    </source>
</evidence>
<gene>
    <name evidence="1" type="ORF">DVH24_004653</name>
</gene>
<dbReference type="Proteomes" id="UP000290289">
    <property type="component" value="Chromosome 12"/>
</dbReference>
<name>A0A498ICN1_MALDO</name>
<proteinExistence type="predicted"/>
<evidence type="ECO:0000313" key="1">
    <source>
        <dbReference type="EMBL" id="RXH80739.1"/>
    </source>
</evidence>
<organism evidence="1 2">
    <name type="scientific">Malus domestica</name>
    <name type="common">Apple</name>
    <name type="synonym">Pyrus malus</name>
    <dbReference type="NCBI Taxonomy" id="3750"/>
    <lineage>
        <taxon>Eukaryota</taxon>
        <taxon>Viridiplantae</taxon>
        <taxon>Streptophyta</taxon>
        <taxon>Embryophyta</taxon>
        <taxon>Tracheophyta</taxon>
        <taxon>Spermatophyta</taxon>
        <taxon>Magnoliopsida</taxon>
        <taxon>eudicotyledons</taxon>
        <taxon>Gunneridae</taxon>
        <taxon>Pentapetalae</taxon>
        <taxon>rosids</taxon>
        <taxon>fabids</taxon>
        <taxon>Rosales</taxon>
        <taxon>Rosaceae</taxon>
        <taxon>Amygdaloideae</taxon>
        <taxon>Maleae</taxon>
        <taxon>Malus</taxon>
    </lineage>
</organism>
<dbReference type="AlphaFoldDB" id="A0A498ICN1"/>
<dbReference type="EMBL" id="RDQH01000338">
    <property type="protein sequence ID" value="RXH80739.1"/>
    <property type="molecule type" value="Genomic_DNA"/>
</dbReference>
<protein>
    <submittedName>
        <fullName evidence="1">Uncharacterized protein</fullName>
    </submittedName>
</protein>
<sequence>MTLHTKLSELSFSTASTIPKKVARKAGELLYLHIHGDLQLWPVKRRPTDAPVRRYDYGTEVQGRKGRGRPRKTLEETLRKDLRVLESNGGHDTELSAMAF</sequence>
<accession>A0A498ICN1</accession>